<dbReference type="AlphaFoldDB" id="A0A0A8YTH3"/>
<accession>A0A0A8YTH3</accession>
<reference evidence="2" key="1">
    <citation type="submission" date="2014-09" db="EMBL/GenBank/DDBJ databases">
        <authorList>
            <person name="Magalhaes I.L.F."/>
            <person name="Oliveira U."/>
            <person name="Santos F.R."/>
            <person name="Vidigal T.H.D.A."/>
            <person name="Brescovit A.D."/>
            <person name="Santos A.J."/>
        </authorList>
    </citation>
    <scope>NUCLEOTIDE SEQUENCE</scope>
    <source>
        <tissue evidence="2">Shoot tissue taken approximately 20 cm above the soil surface</tissue>
    </source>
</reference>
<evidence type="ECO:0000256" key="1">
    <source>
        <dbReference type="SAM" id="MobiDB-lite"/>
    </source>
</evidence>
<feature type="region of interest" description="Disordered" evidence="1">
    <location>
        <begin position="1"/>
        <end position="24"/>
    </location>
</feature>
<feature type="compositionally biased region" description="Basic and acidic residues" evidence="1">
    <location>
        <begin position="13"/>
        <end position="24"/>
    </location>
</feature>
<reference evidence="2" key="2">
    <citation type="journal article" date="2015" name="Data Brief">
        <title>Shoot transcriptome of the giant reed, Arundo donax.</title>
        <authorList>
            <person name="Barrero R.A."/>
            <person name="Guerrero F.D."/>
            <person name="Moolhuijzen P."/>
            <person name="Goolsby J.A."/>
            <person name="Tidwell J."/>
            <person name="Bellgard S.E."/>
            <person name="Bellgard M.I."/>
        </authorList>
    </citation>
    <scope>NUCLEOTIDE SEQUENCE</scope>
    <source>
        <tissue evidence="2">Shoot tissue taken approximately 20 cm above the soil surface</tissue>
    </source>
</reference>
<proteinExistence type="predicted"/>
<sequence>MLEPLAHQLGLLRDTHQGRCSDRE</sequence>
<protein>
    <submittedName>
        <fullName evidence="2">Uncharacterized protein</fullName>
    </submittedName>
</protein>
<evidence type="ECO:0000313" key="2">
    <source>
        <dbReference type="EMBL" id="JAD29861.1"/>
    </source>
</evidence>
<dbReference type="EMBL" id="GBRH01268034">
    <property type="protein sequence ID" value="JAD29861.1"/>
    <property type="molecule type" value="Transcribed_RNA"/>
</dbReference>
<name>A0A0A8YTH3_ARUDO</name>
<organism evidence="2">
    <name type="scientific">Arundo donax</name>
    <name type="common">Giant reed</name>
    <name type="synonym">Donax arundinaceus</name>
    <dbReference type="NCBI Taxonomy" id="35708"/>
    <lineage>
        <taxon>Eukaryota</taxon>
        <taxon>Viridiplantae</taxon>
        <taxon>Streptophyta</taxon>
        <taxon>Embryophyta</taxon>
        <taxon>Tracheophyta</taxon>
        <taxon>Spermatophyta</taxon>
        <taxon>Magnoliopsida</taxon>
        <taxon>Liliopsida</taxon>
        <taxon>Poales</taxon>
        <taxon>Poaceae</taxon>
        <taxon>PACMAD clade</taxon>
        <taxon>Arundinoideae</taxon>
        <taxon>Arundineae</taxon>
        <taxon>Arundo</taxon>
    </lineage>
</organism>